<dbReference type="Proteomes" id="UP000318661">
    <property type="component" value="Unassembled WGS sequence"/>
</dbReference>
<comment type="caution">
    <text evidence="2">The sequence shown here is derived from an EMBL/GenBank/DDBJ whole genome shotgun (WGS) entry which is preliminary data.</text>
</comment>
<evidence type="ECO:0000313" key="2">
    <source>
        <dbReference type="EMBL" id="TMJ11266.1"/>
    </source>
</evidence>
<sequence>MRSQTKLIQIILGAVIIVAVAVGAGYGATATGSQTVTITAANAIEITVPGTASIGANAGVAGGCGTANTSITLKSNKVWSMQVRANAAYTNGKAKNGSVELTNQFQWSGDNSSFSNITTSYVDVFTGQAKTGSAGVAKTVYYKQCVTYDDDAGDYTIVAEYQASN</sequence>
<protein>
    <submittedName>
        <fullName evidence="2">Uncharacterized protein</fullName>
    </submittedName>
</protein>
<dbReference type="Proteomes" id="UP000315217">
    <property type="component" value="Unassembled WGS sequence"/>
</dbReference>
<accession>A0A537LTD5</accession>
<evidence type="ECO:0000313" key="4">
    <source>
        <dbReference type="Proteomes" id="UP000318661"/>
    </source>
</evidence>
<dbReference type="AlphaFoldDB" id="A0A537LTD5"/>
<name>A0A537LTD5_9BACT</name>
<evidence type="ECO:0000313" key="1">
    <source>
        <dbReference type="EMBL" id="TMJ07382.1"/>
    </source>
</evidence>
<organism evidence="2 3">
    <name type="scientific">Candidatus Segetimicrobium genomatis</name>
    <dbReference type="NCBI Taxonomy" id="2569760"/>
    <lineage>
        <taxon>Bacteria</taxon>
        <taxon>Bacillati</taxon>
        <taxon>Candidatus Sysuimicrobiota</taxon>
        <taxon>Candidatus Sysuimicrobiia</taxon>
        <taxon>Candidatus Sysuimicrobiales</taxon>
        <taxon>Candidatus Segetimicrobiaceae</taxon>
        <taxon>Candidatus Segetimicrobium</taxon>
    </lineage>
</organism>
<evidence type="ECO:0000313" key="3">
    <source>
        <dbReference type="Proteomes" id="UP000315217"/>
    </source>
</evidence>
<proteinExistence type="predicted"/>
<dbReference type="EMBL" id="VBAI01000072">
    <property type="protein sequence ID" value="TMJ11266.1"/>
    <property type="molecule type" value="Genomic_DNA"/>
</dbReference>
<reference evidence="3 4" key="1">
    <citation type="journal article" date="2019" name="Nat. Microbiol.">
        <title>Mediterranean grassland soil C-N compound turnover is dependent on rainfall and depth, and is mediated by genomically divergent microorganisms.</title>
        <authorList>
            <person name="Diamond S."/>
            <person name="Andeer P.F."/>
            <person name="Li Z."/>
            <person name="Crits-Christoph A."/>
            <person name="Burstein D."/>
            <person name="Anantharaman K."/>
            <person name="Lane K.R."/>
            <person name="Thomas B.C."/>
            <person name="Pan C."/>
            <person name="Northen T.R."/>
            <person name="Banfield J.F."/>
        </authorList>
    </citation>
    <scope>NUCLEOTIDE SEQUENCE [LARGE SCALE GENOMIC DNA]</scope>
    <source>
        <strain evidence="2">NP_1</strain>
        <strain evidence="1">NP_2</strain>
    </source>
</reference>
<dbReference type="EMBL" id="VBAJ01000181">
    <property type="protein sequence ID" value="TMJ07382.1"/>
    <property type="molecule type" value="Genomic_DNA"/>
</dbReference>
<gene>
    <name evidence="2" type="ORF">E6G98_05245</name>
    <name evidence="1" type="ORF">E6G99_06835</name>
</gene>